<dbReference type="AlphaFoldDB" id="A0A9X3I4E2"/>
<evidence type="ECO:0000313" key="3">
    <source>
        <dbReference type="Proteomes" id="UP001143347"/>
    </source>
</evidence>
<name>A0A9X3I4E2_9ACTN</name>
<gene>
    <name evidence="2" type="ORF">OSB52_10990</name>
</gene>
<organism evidence="2 3">
    <name type="scientific">Gordonia aquimaris</name>
    <dbReference type="NCBI Taxonomy" id="2984863"/>
    <lineage>
        <taxon>Bacteria</taxon>
        <taxon>Bacillati</taxon>
        <taxon>Actinomycetota</taxon>
        <taxon>Actinomycetes</taxon>
        <taxon>Mycobacteriales</taxon>
        <taxon>Gordoniaceae</taxon>
        <taxon>Gordonia</taxon>
    </lineage>
</organism>
<feature type="compositionally biased region" description="Low complexity" evidence="1">
    <location>
        <begin position="548"/>
        <end position="565"/>
    </location>
</feature>
<comment type="caution">
    <text evidence="2">The sequence shown here is derived from an EMBL/GenBank/DDBJ whole genome shotgun (WGS) entry which is preliminary data.</text>
</comment>
<dbReference type="EMBL" id="JAPKFM010000009">
    <property type="protein sequence ID" value="MCX2964618.1"/>
    <property type="molecule type" value="Genomic_DNA"/>
</dbReference>
<feature type="region of interest" description="Disordered" evidence="1">
    <location>
        <begin position="1"/>
        <end position="28"/>
    </location>
</feature>
<evidence type="ECO:0000313" key="2">
    <source>
        <dbReference type="EMBL" id="MCX2964618.1"/>
    </source>
</evidence>
<dbReference type="RefSeq" id="WP_266061654.1">
    <property type="nucleotide sequence ID" value="NZ_JAPKFM010000009.1"/>
</dbReference>
<accession>A0A9X3I4E2</accession>
<reference evidence="2" key="1">
    <citation type="submission" date="2022-10" db="EMBL/GenBank/DDBJ databases">
        <title>WGS of marine actinomycetes from Thailand.</title>
        <authorList>
            <person name="Thawai C."/>
        </authorList>
    </citation>
    <scope>NUCLEOTIDE SEQUENCE</scope>
    <source>
        <strain evidence="2">SW21</strain>
    </source>
</reference>
<feature type="compositionally biased region" description="Acidic residues" evidence="1">
    <location>
        <begin position="506"/>
        <end position="527"/>
    </location>
</feature>
<feature type="region of interest" description="Disordered" evidence="1">
    <location>
        <begin position="473"/>
        <end position="565"/>
    </location>
</feature>
<feature type="compositionally biased region" description="Low complexity" evidence="1">
    <location>
        <begin position="485"/>
        <end position="495"/>
    </location>
</feature>
<keyword evidence="3" id="KW-1185">Reference proteome</keyword>
<sequence>MTNMGGNGIRRSQKVERRRNRKQKRHGVTAGVAALATVAAVGVGQMVVPAQAQADIFDDIDLIESINLNPAASLGEVIGTIVNNPASQTALDQWRIQGCASGGVSGGADCQESTGTGIAIVLPGELELAPRVVFVPIQSAVNDPFVQSLLEFLGIENATIDDALEPEGSATVIGSGFQFAMASTGGNATAVSYLPLSLATAGASDGRTAYAFAIVGMANAWTTDDIPVTILGLDTGVDIPGIQQVSCYGGLTGAYAEEVGACANVLGTFDFRWSQPNGEVQFALTDPSAVLTDPSGVFSQVITQLLNGEPFTLSKDFARLSFAGDYDLLSGNFVRFTSDYGTQESTTINWLGQQLTLNPMVTVNGQERPNHLGVPILTLGELDTGEIVPVLHITDIEFPFGIPSAGPFVIPDTSSSMTSTATLAVSETEAPDVEPTMQQIAALSEPAQVEPESAADETEEYVGKHRIADVTPEYVGKHRADDASDTIADSATAGAPTESAEPGDGAADDTDSAEADASDTDPADTDPADTGSADSTDDTESDADSDSGDNSADGGDAGSSSVDEG</sequence>
<proteinExistence type="predicted"/>
<protein>
    <submittedName>
        <fullName evidence="2">Uncharacterized protein</fullName>
    </submittedName>
</protein>
<evidence type="ECO:0000256" key="1">
    <source>
        <dbReference type="SAM" id="MobiDB-lite"/>
    </source>
</evidence>
<dbReference type="Proteomes" id="UP001143347">
    <property type="component" value="Unassembled WGS sequence"/>
</dbReference>
<feature type="compositionally biased region" description="Basic residues" evidence="1">
    <location>
        <begin position="16"/>
        <end position="27"/>
    </location>
</feature>
<feature type="compositionally biased region" description="Acidic residues" evidence="1">
    <location>
        <begin position="535"/>
        <end position="547"/>
    </location>
</feature>